<comment type="caution">
    <text evidence="4">The sequence shown here is derived from an EMBL/GenBank/DDBJ whole genome shotgun (WGS) entry which is preliminary data.</text>
</comment>
<dbReference type="PROSITE" id="PS50075">
    <property type="entry name" value="CARRIER"/>
    <property type="match status" value="1"/>
</dbReference>
<dbReference type="InterPro" id="IPR006162">
    <property type="entry name" value="Ppantetheine_attach_site"/>
</dbReference>
<name>F1TC77_9FIRM</name>
<dbReference type="InterPro" id="IPR036736">
    <property type="entry name" value="ACP-like_sf"/>
</dbReference>
<dbReference type="EMBL" id="ACXX02000005">
    <property type="protein sequence ID" value="EGD47992.1"/>
    <property type="molecule type" value="Genomic_DNA"/>
</dbReference>
<sequence>MSTEYKDIMSRLNKVIKMTVEDSEVFIELKPEDSLTESGLDSVSFIKLVVLIETEFDFNFDEYGMFFNNFKTLDDIIVYIQKRI</sequence>
<dbReference type="Proteomes" id="UP000003860">
    <property type="component" value="Unassembled WGS sequence"/>
</dbReference>
<reference evidence="4" key="1">
    <citation type="submission" date="2009-07" db="EMBL/GenBank/DDBJ databases">
        <authorList>
            <consortium name="US DOE Joint Genome Institute (JGI-PGF)"/>
            <person name="Lucas S."/>
            <person name="Copeland A."/>
            <person name="Lapidus A."/>
            <person name="Glavina del Rio T."/>
            <person name="Tice H."/>
            <person name="Bruce D."/>
            <person name="Goodwin L."/>
            <person name="Pitluck S."/>
            <person name="Larimer F."/>
            <person name="Land M.L."/>
            <person name="Mouttaki H."/>
            <person name="He Z."/>
            <person name="Zhou J."/>
            <person name="Hemme C.L."/>
        </authorList>
    </citation>
    <scope>NUCLEOTIDE SEQUENCE [LARGE SCALE GENOMIC DNA]</scope>
    <source>
        <strain evidence="4">DSM 2782</strain>
    </source>
</reference>
<feature type="domain" description="Carrier" evidence="3">
    <location>
        <begin position="6"/>
        <end position="84"/>
    </location>
</feature>
<dbReference type="OrthoDB" id="2088018at2"/>
<organism evidence="4 5">
    <name type="scientific">Ruminiclostridium papyrosolvens DSM 2782</name>
    <dbReference type="NCBI Taxonomy" id="588581"/>
    <lineage>
        <taxon>Bacteria</taxon>
        <taxon>Bacillati</taxon>
        <taxon>Bacillota</taxon>
        <taxon>Clostridia</taxon>
        <taxon>Eubacteriales</taxon>
        <taxon>Oscillospiraceae</taxon>
        <taxon>Ruminiclostridium</taxon>
    </lineage>
</organism>
<dbReference type="PROSITE" id="PS00012">
    <property type="entry name" value="PHOSPHOPANTETHEINE"/>
    <property type="match status" value="1"/>
</dbReference>
<evidence type="ECO:0000313" key="5">
    <source>
        <dbReference type="Proteomes" id="UP000003860"/>
    </source>
</evidence>
<dbReference type="RefSeq" id="WP_004618784.1">
    <property type="nucleotide sequence ID" value="NZ_ACXX02000005.1"/>
</dbReference>
<evidence type="ECO:0000259" key="3">
    <source>
        <dbReference type="PROSITE" id="PS50075"/>
    </source>
</evidence>
<gene>
    <name evidence="4" type="ORF">Cpap_2678</name>
</gene>
<keyword evidence="1" id="KW-0596">Phosphopantetheine</keyword>
<evidence type="ECO:0000256" key="1">
    <source>
        <dbReference type="ARBA" id="ARBA00022450"/>
    </source>
</evidence>
<dbReference type="Pfam" id="PF00550">
    <property type="entry name" value="PP-binding"/>
    <property type="match status" value="1"/>
</dbReference>
<accession>F1TC77</accession>
<reference evidence="4" key="2">
    <citation type="submission" date="2011-01" db="EMBL/GenBank/DDBJ databases">
        <title>The Non-contiguous Finished genome of Clostridium papyrosolvens.</title>
        <authorList>
            <person name="Lucas S."/>
            <person name="Copeland A."/>
            <person name="Lapidus A."/>
            <person name="Cheng J.-F."/>
            <person name="Goodwin L."/>
            <person name="Pitluck S."/>
            <person name="Misra M."/>
            <person name="Chertkov O."/>
            <person name="Detter J.C."/>
            <person name="Han C."/>
            <person name="Tapia R."/>
            <person name="Land M."/>
            <person name="Hauser L."/>
            <person name="Kyrpides N."/>
            <person name="Ivanova N."/>
            <person name="Pagani I."/>
            <person name="Mouttaki H."/>
            <person name="He Z."/>
            <person name="Zhou J."/>
            <person name="Hemme C.L."/>
            <person name="Woyke T."/>
        </authorList>
    </citation>
    <scope>NUCLEOTIDE SEQUENCE [LARGE SCALE GENOMIC DNA]</scope>
    <source>
        <strain evidence="4">DSM 2782</strain>
    </source>
</reference>
<dbReference type="AlphaFoldDB" id="F1TC77"/>
<dbReference type="STRING" id="588581.Cpap_2678"/>
<dbReference type="InterPro" id="IPR009081">
    <property type="entry name" value="PP-bd_ACP"/>
</dbReference>
<keyword evidence="2" id="KW-0597">Phosphoprotein</keyword>
<proteinExistence type="predicted"/>
<protein>
    <submittedName>
        <fullName evidence="4">Phosphopantetheine-binding protein</fullName>
    </submittedName>
</protein>
<evidence type="ECO:0000256" key="2">
    <source>
        <dbReference type="ARBA" id="ARBA00022553"/>
    </source>
</evidence>
<dbReference type="SUPFAM" id="SSF47336">
    <property type="entry name" value="ACP-like"/>
    <property type="match status" value="1"/>
</dbReference>
<evidence type="ECO:0000313" key="4">
    <source>
        <dbReference type="EMBL" id="EGD47992.1"/>
    </source>
</evidence>
<keyword evidence="5" id="KW-1185">Reference proteome</keyword>
<dbReference type="Gene3D" id="1.10.1200.10">
    <property type="entry name" value="ACP-like"/>
    <property type="match status" value="1"/>
</dbReference>